<keyword evidence="3" id="KW-0813">Transport</keyword>
<dbReference type="EMBL" id="QAYC01000002">
    <property type="protein sequence ID" value="PTW51504.1"/>
    <property type="molecule type" value="Genomic_DNA"/>
</dbReference>
<evidence type="ECO:0000256" key="4">
    <source>
        <dbReference type="ARBA" id="ARBA00022729"/>
    </source>
</evidence>
<evidence type="ECO:0000256" key="7">
    <source>
        <dbReference type="SAM" id="SignalP"/>
    </source>
</evidence>
<keyword evidence="5" id="KW-0864">Zinc transport</keyword>
<evidence type="ECO:0000256" key="3">
    <source>
        <dbReference type="ARBA" id="ARBA00022448"/>
    </source>
</evidence>
<evidence type="ECO:0000313" key="9">
    <source>
        <dbReference type="Proteomes" id="UP000244037"/>
    </source>
</evidence>
<protein>
    <recommendedName>
        <fullName evidence="2">High-affinity zinc uptake system protein ZnuA</fullName>
    </recommendedName>
</protein>
<comment type="caution">
    <text evidence="8">The sequence shown here is derived from an EMBL/GenBank/DDBJ whole genome shotgun (WGS) entry which is preliminary data.</text>
</comment>
<dbReference type="PANTHER" id="PTHR42953">
    <property type="entry name" value="HIGH-AFFINITY ZINC UPTAKE SYSTEM PROTEIN ZNUA-RELATED"/>
    <property type="match status" value="1"/>
</dbReference>
<reference evidence="8 9" key="1">
    <citation type="submission" date="2018-04" db="EMBL/GenBank/DDBJ databases">
        <title>Genomic Encyclopedia of Archaeal and Bacterial Type Strains, Phase II (KMG-II): from individual species to whole genera.</title>
        <authorList>
            <person name="Goeker M."/>
        </authorList>
    </citation>
    <scope>NUCLEOTIDE SEQUENCE [LARGE SCALE GENOMIC DNA]</scope>
    <source>
        <strain evidence="8 9">DSM 19783</strain>
    </source>
</reference>
<dbReference type="AlphaFoldDB" id="A0A8E2VP82"/>
<feature type="chain" id="PRO_5034082729" description="High-affinity zinc uptake system protein ZnuA" evidence="7">
    <location>
        <begin position="19"/>
        <end position="333"/>
    </location>
</feature>
<dbReference type="Pfam" id="PF01297">
    <property type="entry name" value="ZnuA"/>
    <property type="match status" value="1"/>
</dbReference>
<proteinExistence type="inferred from homology"/>
<dbReference type="RefSeq" id="WP_108024237.1">
    <property type="nucleotide sequence ID" value="NZ_QAYC01000002.1"/>
</dbReference>
<feature type="region of interest" description="Disordered" evidence="6">
    <location>
        <begin position="111"/>
        <end position="165"/>
    </location>
</feature>
<dbReference type="GO" id="GO:0006829">
    <property type="term" value="P:zinc ion transport"/>
    <property type="evidence" value="ECO:0007669"/>
    <property type="project" value="UniProtKB-KW"/>
</dbReference>
<evidence type="ECO:0000256" key="6">
    <source>
        <dbReference type="SAM" id="MobiDB-lite"/>
    </source>
</evidence>
<dbReference type="GO" id="GO:0046872">
    <property type="term" value="F:metal ion binding"/>
    <property type="evidence" value="ECO:0007669"/>
    <property type="project" value="InterPro"/>
</dbReference>
<keyword evidence="5" id="KW-0862">Zinc</keyword>
<evidence type="ECO:0000256" key="1">
    <source>
        <dbReference type="ARBA" id="ARBA00011028"/>
    </source>
</evidence>
<sequence length="333" mass="35266">MRPLFFPVFLALAAPAAAQPPRVVTDIPPVQSLVAEVMGDLGRPEILLDQGGDPHHFQLKPSQARAISEAGLVFWVGPQLTPWLDRALKGLGPDAQAVALIEAPGTYRRSYGTPVGHDHDHEHVGEADAEDQHHGAAGPDADHDADDHAAEEEHHHHEGTDPHAWLDPENARVWVLRISGALAEADPENTAIYQANARSALDRIAAAETEARQVLAPVGDRPIMVFHDAYGYFAEHFGLTVAGSIAMGDAADPGAARLTGLRDELRAEGVACLFPEAQHDPAYAEAIAEGTEVRVGAPLDPSGSTLAYGPDLYPALLTGLARTIADCVTGSDG</sequence>
<name>A0A8E2VP82_9RHOB</name>
<keyword evidence="5" id="KW-0406">Ion transport</keyword>
<accession>A0A8E2VP82</accession>
<dbReference type="PANTHER" id="PTHR42953:SF3">
    <property type="entry name" value="HIGH-AFFINITY ZINC UPTAKE SYSTEM PROTEIN ZNUA"/>
    <property type="match status" value="1"/>
</dbReference>
<dbReference type="SUPFAM" id="SSF53807">
    <property type="entry name" value="Helical backbone' metal receptor"/>
    <property type="match status" value="1"/>
</dbReference>
<dbReference type="InterPro" id="IPR050492">
    <property type="entry name" value="Bact_metal-bind_prot9"/>
</dbReference>
<keyword evidence="9" id="KW-1185">Reference proteome</keyword>
<comment type="similarity">
    <text evidence="1">Belongs to the bacterial solute-binding protein 9 family.</text>
</comment>
<gene>
    <name evidence="8" type="ORF">C8N38_102298</name>
</gene>
<dbReference type="OrthoDB" id="7346865at2"/>
<evidence type="ECO:0000313" key="8">
    <source>
        <dbReference type="EMBL" id="PTW51504.1"/>
    </source>
</evidence>
<keyword evidence="4 7" id="KW-0732">Signal</keyword>
<dbReference type="InterPro" id="IPR006127">
    <property type="entry name" value="ZnuA-like"/>
</dbReference>
<evidence type="ECO:0000256" key="5">
    <source>
        <dbReference type="ARBA" id="ARBA00022906"/>
    </source>
</evidence>
<organism evidence="8 9">
    <name type="scientific">Rhodovulum kholense</name>
    <dbReference type="NCBI Taxonomy" id="453584"/>
    <lineage>
        <taxon>Bacteria</taxon>
        <taxon>Pseudomonadati</taxon>
        <taxon>Pseudomonadota</taxon>
        <taxon>Alphaproteobacteria</taxon>
        <taxon>Rhodobacterales</taxon>
        <taxon>Paracoccaceae</taxon>
        <taxon>Rhodovulum</taxon>
    </lineage>
</organism>
<dbReference type="Gene3D" id="3.40.50.1980">
    <property type="entry name" value="Nitrogenase molybdenum iron protein domain"/>
    <property type="match status" value="2"/>
</dbReference>
<evidence type="ECO:0000256" key="2">
    <source>
        <dbReference type="ARBA" id="ARBA00015915"/>
    </source>
</evidence>
<feature type="signal peptide" evidence="7">
    <location>
        <begin position="1"/>
        <end position="18"/>
    </location>
</feature>
<feature type="compositionally biased region" description="Basic and acidic residues" evidence="6">
    <location>
        <begin position="116"/>
        <end position="165"/>
    </location>
</feature>
<dbReference type="Proteomes" id="UP000244037">
    <property type="component" value="Unassembled WGS sequence"/>
</dbReference>